<keyword evidence="4" id="KW-1185">Reference proteome</keyword>
<evidence type="ECO:0000313" key="4">
    <source>
        <dbReference type="Proteomes" id="UP000542720"/>
    </source>
</evidence>
<reference evidence="3 4" key="1">
    <citation type="submission" date="2020-08" db="EMBL/GenBank/DDBJ databases">
        <authorList>
            <person name="Kim C.M."/>
        </authorList>
    </citation>
    <scope>NUCLEOTIDE SEQUENCE [LARGE SCALE GENOMIC DNA]</scope>
    <source>
        <strain evidence="3 4">UL070</strain>
    </source>
</reference>
<protein>
    <submittedName>
        <fullName evidence="3">Alpha/beta hydrolase</fullName>
    </submittedName>
</protein>
<dbReference type="RefSeq" id="WP_183090621.1">
    <property type="nucleotide sequence ID" value="NZ_JACJUD010000007.1"/>
</dbReference>
<dbReference type="PANTHER" id="PTHR48081:SF8">
    <property type="entry name" value="ALPHA_BETA HYDROLASE FOLD-3 DOMAIN-CONTAINING PROTEIN-RELATED"/>
    <property type="match status" value="1"/>
</dbReference>
<keyword evidence="1 3" id="KW-0378">Hydrolase</keyword>
<dbReference type="PANTHER" id="PTHR48081">
    <property type="entry name" value="AB HYDROLASE SUPERFAMILY PROTEIN C4A8.06C"/>
    <property type="match status" value="1"/>
</dbReference>
<evidence type="ECO:0000259" key="2">
    <source>
        <dbReference type="Pfam" id="PF07859"/>
    </source>
</evidence>
<dbReference type="InterPro" id="IPR029058">
    <property type="entry name" value="AB_hydrolase_fold"/>
</dbReference>
<dbReference type="InterPro" id="IPR013094">
    <property type="entry name" value="AB_hydrolase_3"/>
</dbReference>
<feature type="domain" description="Alpha/beta hydrolase fold-3" evidence="2">
    <location>
        <begin position="88"/>
        <end position="295"/>
    </location>
</feature>
<sequence>MPQTLRASTLDREARAFLRMFNLAARLRPLENYSLREMRQSWRLTALALGRRLPVATVTELQIEGPGGLIALRVFTPHKTAHSLPAFLWCYGGGFIVGDLDTADSICRNIAVAAGCITIAVRYRLAPEHDLAAGREDFLRALEWVAQNGSTLGIDTSRLAIGGDSAGGNISAAVAQETLRRGAPKLRLQVLAYPATDLLQEFPSMAENAEGFLITDQLLSQIKQSVAGSMATLDPAAPWFSPRRKTDLGGLPPALIVSTGYDPIRDDGLDYACKLRAAKVPVELLHYAGQFHGFLNFDTLICASRDALQRIGTALNQAFADEPGHDRTIEIADEIPRANLAAAAVGELATASVTAWTATAGWRDALLRQLSPTLASASLWLLRYCLAPTNLIRRRLAHRLEHLTAHQTYPENPSARS</sequence>
<dbReference type="AlphaFoldDB" id="A0A7W4QFW6"/>
<dbReference type="Proteomes" id="UP000542720">
    <property type="component" value="Unassembled WGS sequence"/>
</dbReference>
<comment type="caution">
    <text evidence="3">The sequence shown here is derived from an EMBL/GenBank/DDBJ whole genome shotgun (WGS) entry which is preliminary data.</text>
</comment>
<dbReference type="Gene3D" id="3.40.50.1820">
    <property type="entry name" value="alpha/beta hydrolase"/>
    <property type="match status" value="1"/>
</dbReference>
<name>A0A7W4QFW6_9GAMM</name>
<dbReference type="EMBL" id="JACJUD010000007">
    <property type="protein sequence ID" value="MBB2497088.1"/>
    <property type="molecule type" value="Genomic_DNA"/>
</dbReference>
<gene>
    <name evidence="3" type="ORF">H3H51_18855</name>
</gene>
<organism evidence="3 4">
    <name type="scientific">Aquipseudomonas ullengensis</name>
    <dbReference type="NCBI Taxonomy" id="2759166"/>
    <lineage>
        <taxon>Bacteria</taxon>
        <taxon>Pseudomonadati</taxon>
        <taxon>Pseudomonadota</taxon>
        <taxon>Gammaproteobacteria</taxon>
        <taxon>Pseudomonadales</taxon>
        <taxon>Pseudomonadaceae</taxon>
        <taxon>Aquipseudomonas</taxon>
    </lineage>
</organism>
<dbReference type="GO" id="GO:0016787">
    <property type="term" value="F:hydrolase activity"/>
    <property type="evidence" value="ECO:0007669"/>
    <property type="project" value="UniProtKB-KW"/>
</dbReference>
<dbReference type="InterPro" id="IPR050300">
    <property type="entry name" value="GDXG_lipolytic_enzyme"/>
</dbReference>
<evidence type="ECO:0000313" key="3">
    <source>
        <dbReference type="EMBL" id="MBB2497088.1"/>
    </source>
</evidence>
<accession>A0A7W4QFW6</accession>
<proteinExistence type="predicted"/>
<evidence type="ECO:0000256" key="1">
    <source>
        <dbReference type="ARBA" id="ARBA00022801"/>
    </source>
</evidence>
<dbReference type="SUPFAM" id="SSF53474">
    <property type="entry name" value="alpha/beta-Hydrolases"/>
    <property type="match status" value="1"/>
</dbReference>
<dbReference type="Pfam" id="PF07859">
    <property type="entry name" value="Abhydrolase_3"/>
    <property type="match status" value="1"/>
</dbReference>